<accession>A0A543IYR0</accession>
<feature type="domain" description="ABC transporter" evidence="6">
    <location>
        <begin position="15"/>
        <end position="238"/>
    </location>
</feature>
<dbReference type="GO" id="GO:0046677">
    <property type="term" value="P:response to antibiotic"/>
    <property type="evidence" value="ECO:0007669"/>
    <property type="project" value="UniProtKB-KW"/>
</dbReference>
<evidence type="ECO:0000313" key="8">
    <source>
        <dbReference type="Proteomes" id="UP000319213"/>
    </source>
</evidence>
<dbReference type="GO" id="GO:0016887">
    <property type="term" value="F:ATP hydrolysis activity"/>
    <property type="evidence" value="ECO:0007669"/>
    <property type="project" value="InterPro"/>
</dbReference>
<evidence type="ECO:0000259" key="6">
    <source>
        <dbReference type="PROSITE" id="PS50893"/>
    </source>
</evidence>
<dbReference type="SMART" id="SM00382">
    <property type="entry name" value="AAA"/>
    <property type="match status" value="1"/>
</dbReference>
<name>A0A543IYR0_9ACTN</name>
<evidence type="ECO:0000256" key="1">
    <source>
        <dbReference type="ARBA" id="ARBA00004202"/>
    </source>
</evidence>
<comment type="caution">
    <text evidence="7">The sequence shown here is derived from an EMBL/GenBank/DDBJ whole genome shotgun (WGS) entry which is preliminary data.</text>
</comment>
<dbReference type="PROSITE" id="PS50893">
    <property type="entry name" value="ABC_TRANSPORTER_2"/>
    <property type="match status" value="1"/>
</dbReference>
<reference evidence="7 8" key="1">
    <citation type="submission" date="2019-06" db="EMBL/GenBank/DDBJ databases">
        <title>Sequencing the genomes of 1000 actinobacteria strains.</title>
        <authorList>
            <person name="Klenk H.-P."/>
        </authorList>
    </citation>
    <scope>NUCLEOTIDE SEQUENCE [LARGE SCALE GENOMIC DNA]</scope>
    <source>
        <strain evidence="7 8">DSM 43186</strain>
    </source>
</reference>
<dbReference type="InterPro" id="IPR050763">
    <property type="entry name" value="ABC_transporter_ATP-binding"/>
</dbReference>
<dbReference type="OrthoDB" id="9788837at2"/>
<dbReference type="GO" id="GO:0005886">
    <property type="term" value="C:plasma membrane"/>
    <property type="evidence" value="ECO:0007669"/>
    <property type="project" value="UniProtKB-SubCell"/>
</dbReference>
<comment type="subcellular location">
    <subcellularLocation>
        <location evidence="1">Cell membrane</location>
        <topology evidence="1">Peripheral membrane protein</topology>
    </subcellularLocation>
</comment>
<dbReference type="Gene3D" id="3.40.50.300">
    <property type="entry name" value="P-loop containing nucleotide triphosphate hydrolases"/>
    <property type="match status" value="1"/>
</dbReference>
<dbReference type="EMBL" id="VFPQ01000001">
    <property type="protein sequence ID" value="TQM75712.1"/>
    <property type="molecule type" value="Genomic_DNA"/>
</dbReference>
<evidence type="ECO:0000256" key="5">
    <source>
        <dbReference type="ARBA" id="ARBA00023251"/>
    </source>
</evidence>
<evidence type="ECO:0000313" key="7">
    <source>
        <dbReference type="EMBL" id="TQM75712.1"/>
    </source>
</evidence>
<keyword evidence="5" id="KW-0046">Antibiotic resistance</keyword>
<evidence type="ECO:0000256" key="3">
    <source>
        <dbReference type="ARBA" id="ARBA00022741"/>
    </source>
</evidence>
<proteinExistence type="predicted"/>
<evidence type="ECO:0000256" key="4">
    <source>
        <dbReference type="ARBA" id="ARBA00022840"/>
    </source>
</evidence>
<sequence>MKAPISGTGERAPAVQVIGLRKRYGDVHAVDQVNFSIAPGEIVALLGPNGAGKSTTMDMILGLTRPDDGEVRVFGLSPGEAVKEGRIGAMLQEGGLLDDATVAEIVGMVASLHRRPLSVREALRRAGIEDLAKRRSTRLSGGQKQRVRFAVALVSDPDLLLLDEPTAGMDVATRRDFWQAMGEFTASGRTVIFATHYLEEAEEYADRVIFLKRGRVVADGSVEQMRRLAAGRTVRAVIPGVTRDAVLGLPGVLNVEVRHDKVRIVSADSDATLHAMLPAFPQARGIEVSAVGLDEVFLAIAGGDGTATGETLAGERGWRR</sequence>
<evidence type="ECO:0000256" key="2">
    <source>
        <dbReference type="ARBA" id="ARBA00022448"/>
    </source>
</evidence>
<dbReference type="CDD" id="cd03230">
    <property type="entry name" value="ABC_DR_subfamily_A"/>
    <property type="match status" value="1"/>
</dbReference>
<dbReference type="InterPro" id="IPR003439">
    <property type="entry name" value="ABC_transporter-like_ATP-bd"/>
</dbReference>
<dbReference type="PANTHER" id="PTHR42711:SF17">
    <property type="entry name" value="ABC TRANSPORTER ATP-BINDING PROTEIN"/>
    <property type="match status" value="1"/>
</dbReference>
<keyword evidence="3" id="KW-0547">Nucleotide-binding</keyword>
<dbReference type="AlphaFoldDB" id="A0A543IYR0"/>
<keyword evidence="2" id="KW-0813">Transport</keyword>
<dbReference type="GO" id="GO:0005524">
    <property type="term" value="F:ATP binding"/>
    <property type="evidence" value="ECO:0007669"/>
    <property type="project" value="UniProtKB-KW"/>
</dbReference>
<dbReference type="Proteomes" id="UP000319213">
    <property type="component" value="Unassembled WGS sequence"/>
</dbReference>
<dbReference type="InterPro" id="IPR003593">
    <property type="entry name" value="AAA+_ATPase"/>
</dbReference>
<dbReference type="PROSITE" id="PS00211">
    <property type="entry name" value="ABC_TRANSPORTER_1"/>
    <property type="match status" value="1"/>
</dbReference>
<dbReference type="PANTHER" id="PTHR42711">
    <property type="entry name" value="ABC TRANSPORTER ATP-BINDING PROTEIN"/>
    <property type="match status" value="1"/>
</dbReference>
<dbReference type="InterPro" id="IPR027417">
    <property type="entry name" value="P-loop_NTPase"/>
</dbReference>
<protein>
    <submittedName>
        <fullName evidence="7">ABC-2 type transport system ATP-binding protein</fullName>
    </submittedName>
</protein>
<dbReference type="SUPFAM" id="SSF52540">
    <property type="entry name" value="P-loop containing nucleoside triphosphate hydrolases"/>
    <property type="match status" value="1"/>
</dbReference>
<keyword evidence="4 7" id="KW-0067">ATP-binding</keyword>
<keyword evidence="8" id="KW-1185">Reference proteome</keyword>
<dbReference type="RefSeq" id="WP_142259688.1">
    <property type="nucleotide sequence ID" value="NZ_VFPQ01000001.1"/>
</dbReference>
<organism evidence="7 8">
    <name type="scientific">Thermopolyspora flexuosa</name>
    <dbReference type="NCBI Taxonomy" id="103836"/>
    <lineage>
        <taxon>Bacteria</taxon>
        <taxon>Bacillati</taxon>
        <taxon>Actinomycetota</taxon>
        <taxon>Actinomycetes</taxon>
        <taxon>Streptosporangiales</taxon>
        <taxon>Streptosporangiaceae</taxon>
        <taxon>Thermopolyspora</taxon>
    </lineage>
</organism>
<dbReference type="Pfam" id="PF00005">
    <property type="entry name" value="ABC_tran"/>
    <property type="match status" value="1"/>
</dbReference>
<gene>
    <name evidence="7" type="ORF">FHX40_2430</name>
</gene>
<dbReference type="InterPro" id="IPR017871">
    <property type="entry name" value="ABC_transporter-like_CS"/>
</dbReference>